<keyword evidence="1" id="KW-0479">Metal-binding</keyword>
<gene>
    <name evidence="3" type="ORF">SCLTRI_LOCUS6607</name>
</gene>
<dbReference type="AlphaFoldDB" id="A0A8H2ZRU2"/>
<keyword evidence="1" id="KW-0863">Zinc-finger</keyword>
<reference evidence="3" key="1">
    <citation type="submission" date="2020-10" db="EMBL/GenBank/DDBJ databases">
        <authorList>
            <person name="Kusch S."/>
        </authorList>
    </citation>
    <scope>NUCLEOTIDE SEQUENCE</scope>
    <source>
        <strain evidence="3">SwB9</strain>
    </source>
</reference>
<sequence length="301" mass="33337">METSLYTATCTECSKTFHGARRLDSHIRTVHKDEEECSICHAMVKDLVQHKRRVHCKGSRTTKRPSLCQYCGNSFLKIERHKCKNKINKTPIQPILPAPAPAFADNESSHHSSFTRCLTNVPLPAFYPLPHSVDDSAISPLSLCSAAQMHQLSFYDPWAENESAFRLTKDLQTTPSQMPSQVRSVEMDTMSSAINQSTPFDPTSVPPEIASAYSYRLSSTLSLPLDAISYNQGAGTTSNTGAIRNATTLDHDILLPTIETPDADHPFVEEFDMVGSGVSAMEFENLMNWGIFGEHGRPGFL</sequence>
<dbReference type="PROSITE" id="PS00028">
    <property type="entry name" value="ZINC_FINGER_C2H2_1"/>
    <property type="match status" value="1"/>
</dbReference>
<proteinExistence type="predicted"/>
<evidence type="ECO:0000313" key="4">
    <source>
        <dbReference type="Proteomes" id="UP000624404"/>
    </source>
</evidence>
<evidence type="ECO:0000313" key="3">
    <source>
        <dbReference type="EMBL" id="CAD6446815.1"/>
    </source>
</evidence>
<dbReference type="Proteomes" id="UP000624404">
    <property type="component" value="Unassembled WGS sequence"/>
</dbReference>
<dbReference type="EMBL" id="CAJHIA010000021">
    <property type="protein sequence ID" value="CAD6446815.1"/>
    <property type="molecule type" value="Genomic_DNA"/>
</dbReference>
<keyword evidence="1" id="KW-0862">Zinc</keyword>
<comment type="caution">
    <text evidence="3">The sequence shown here is derived from an EMBL/GenBank/DDBJ whole genome shotgun (WGS) entry which is preliminary data.</text>
</comment>
<dbReference type="GO" id="GO:0008270">
    <property type="term" value="F:zinc ion binding"/>
    <property type="evidence" value="ECO:0007669"/>
    <property type="project" value="UniProtKB-KW"/>
</dbReference>
<evidence type="ECO:0000256" key="1">
    <source>
        <dbReference type="PROSITE-ProRule" id="PRU00042"/>
    </source>
</evidence>
<dbReference type="OrthoDB" id="3544288at2759"/>
<name>A0A8H2ZRU2_9HELO</name>
<keyword evidence="4" id="KW-1185">Reference proteome</keyword>
<accession>A0A8H2ZRU2</accession>
<dbReference type="PROSITE" id="PS50157">
    <property type="entry name" value="ZINC_FINGER_C2H2_2"/>
    <property type="match status" value="1"/>
</dbReference>
<dbReference type="SMART" id="SM00355">
    <property type="entry name" value="ZnF_C2H2"/>
    <property type="match status" value="2"/>
</dbReference>
<protein>
    <submittedName>
        <fullName evidence="3">D0b121fc-329a-4ea3-965d-bf8c5db8276c</fullName>
    </submittedName>
</protein>
<feature type="domain" description="C2H2-type" evidence="2">
    <location>
        <begin position="8"/>
        <end position="36"/>
    </location>
</feature>
<dbReference type="InterPro" id="IPR013087">
    <property type="entry name" value="Znf_C2H2_type"/>
</dbReference>
<evidence type="ECO:0000259" key="2">
    <source>
        <dbReference type="PROSITE" id="PS50157"/>
    </source>
</evidence>
<organism evidence="3 4">
    <name type="scientific">Sclerotinia trifoliorum</name>
    <dbReference type="NCBI Taxonomy" id="28548"/>
    <lineage>
        <taxon>Eukaryota</taxon>
        <taxon>Fungi</taxon>
        <taxon>Dikarya</taxon>
        <taxon>Ascomycota</taxon>
        <taxon>Pezizomycotina</taxon>
        <taxon>Leotiomycetes</taxon>
        <taxon>Helotiales</taxon>
        <taxon>Sclerotiniaceae</taxon>
        <taxon>Sclerotinia</taxon>
    </lineage>
</organism>